<evidence type="ECO:0000313" key="2">
    <source>
        <dbReference type="EMBL" id="CZT52491.1"/>
    </source>
</evidence>
<evidence type="ECO:0000313" key="3">
    <source>
        <dbReference type="Proteomes" id="UP000177625"/>
    </source>
</evidence>
<keyword evidence="3" id="KW-1185">Reference proteome</keyword>
<protein>
    <submittedName>
        <fullName evidence="2">Uncharacterized protein</fullName>
    </submittedName>
</protein>
<feature type="compositionally biased region" description="Basic and acidic residues" evidence="1">
    <location>
        <begin position="193"/>
        <end position="204"/>
    </location>
</feature>
<dbReference type="Proteomes" id="UP000177625">
    <property type="component" value="Unassembled WGS sequence"/>
</dbReference>
<feature type="compositionally biased region" description="Polar residues" evidence="1">
    <location>
        <begin position="149"/>
        <end position="164"/>
    </location>
</feature>
<accession>A0A1E1MTU8</accession>
<name>A0A1E1MTU8_RHYSE</name>
<evidence type="ECO:0000256" key="1">
    <source>
        <dbReference type="SAM" id="MobiDB-lite"/>
    </source>
</evidence>
<dbReference type="EMBL" id="FJVC01000599">
    <property type="protein sequence ID" value="CZT52491.1"/>
    <property type="molecule type" value="Genomic_DNA"/>
</dbReference>
<feature type="compositionally biased region" description="Acidic residues" evidence="1">
    <location>
        <begin position="106"/>
        <end position="118"/>
    </location>
</feature>
<gene>
    <name evidence="2" type="ORF">RSE6_13834</name>
</gene>
<reference evidence="3" key="1">
    <citation type="submission" date="2016-03" db="EMBL/GenBank/DDBJ databases">
        <authorList>
            <person name="Guldener U."/>
        </authorList>
    </citation>
    <scope>NUCLEOTIDE SEQUENCE [LARGE SCALE GENOMIC DNA]</scope>
</reference>
<sequence>MAPTQKDDKKDENPRLSVVEETRPINRELRFYLGRDGFWSRAPTDSETGIMRLSLANLGDFEPELFDQERKEMKAVRMRALILWRPAPSEDSQDDSPNLNQRVEDDSMDSDFVPEEESISLKNGEDDMCRIQGSISEDTDNYSIAVEGTDSSFGVQAQVQNPVSNDELELESTNDNNGKDEATKPSRTSKLQILKDDKSENKKE</sequence>
<organism evidence="2 3">
    <name type="scientific">Rhynchosporium secalis</name>
    <name type="common">Barley scald fungus</name>
    <dbReference type="NCBI Taxonomy" id="38038"/>
    <lineage>
        <taxon>Eukaryota</taxon>
        <taxon>Fungi</taxon>
        <taxon>Dikarya</taxon>
        <taxon>Ascomycota</taxon>
        <taxon>Pezizomycotina</taxon>
        <taxon>Leotiomycetes</taxon>
        <taxon>Helotiales</taxon>
        <taxon>Ploettnerulaceae</taxon>
        <taxon>Rhynchosporium</taxon>
    </lineage>
</organism>
<proteinExistence type="predicted"/>
<feature type="region of interest" description="Disordered" evidence="1">
    <location>
        <begin position="1"/>
        <end position="20"/>
    </location>
</feature>
<feature type="region of interest" description="Disordered" evidence="1">
    <location>
        <begin position="87"/>
        <end position="204"/>
    </location>
</feature>
<dbReference type="AlphaFoldDB" id="A0A1E1MTU8"/>